<reference evidence="2 3" key="1">
    <citation type="submission" date="2017-03" db="EMBL/GenBank/DDBJ databases">
        <title>Genome Survey of Euroglyphus maynei.</title>
        <authorList>
            <person name="Arlian L.G."/>
            <person name="Morgan M.S."/>
            <person name="Rider S.D."/>
        </authorList>
    </citation>
    <scope>NUCLEOTIDE SEQUENCE [LARGE SCALE GENOMIC DNA]</scope>
    <source>
        <strain evidence="2">Arlian Lab</strain>
        <tissue evidence="2">Whole body</tissue>
    </source>
</reference>
<name>A0A1Y3BWF7_EURMA</name>
<evidence type="ECO:0000313" key="3">
    <source>
        <dbReference type="Proteomes" id="UP000194236"/>
    </source>
</evidence>
<dbReference type="InterPro" id="IPR017920">
    <property type="entry name" value="COMM"/>
</dbReference>
<evidence type="ECO:0000313" key="2">
    <source>
        <dbReference type="EMBL" id="OTF83846.1"/>
    </source>
</evidence>
<proteinExistence type="predicted"/>
<gene>
    <name evidence="2" type="ORF">BLA29_013790</name>
</gene>
<accession>A0A1Y3BWF7</accession>
<dbReference type="AlphaFoldDB" id="A0A1Y3BWF7"/>
<dbReference type="EMBL" id="MUJZ01001878">
    <property type="protein sequence ID" value="OTF83846.1"/>
    <property type="molecule type" value="Genomic_DNA"/>
</dbReference>
<sequence>MQSLLVKLTLVIVDPDQQRRTVTIEMNKQELSSFIRILQKAEKDLRDQLMSKEIDSSIVT</sequence>
<dbReference type="Proteomes" id="UP000194236">
    <property type="component" value="Unassembled WGS sequence"/>
</dbReference>
<evidence type="ECO:0000259" key="1">
    <source>
        <dbReference type="PROSITE" id="PS51269"/>
    </source>
</evidence>
<comment type="caution">
    <text evidence="2">The sequence shown here is derived from an EMBL/GenBank/DDBJ whole genome shotgun (WGS) entry which is preliminary data.</text>
</comment>
<dbReference type="PROSITE" id="PS51269">
    <property type="entry name" value="COMM"/>
    <property type="match status" value="1"/>
</dbReference>
<organism evidence="2 3">
    <name type="scientific">Euroglyphus maynei</name>
    <name type="common">Mayne's house dust mite</name>
    <dbReference type="NCBI Taxonomy" id="6958"/>
    <lineage>
        <taxon>Eukaryota</taxon>
        <taxon>Metazoa</taxon>
        <taxon>Ecdysozoa</taxon>
        <taxon>Arthropoda</taxon>
        <taxon>Chelicerata</taxon>
        <taxon>Arachnida</taxon>
        <taxon>Acari</taxon>
        <taxon>Acariformes</taxon>
        <taxon>Sarcoptiformes</taxon>
        <taxon>Astigmata</taxon>
        <taxon>Psoroptidia</taxon>
        <taxon>Analgoidea</taxon>
        <taxon>Pyroglyphidae</taxon>
        <taxon>Pyroglyphinae</taxon>
        <taxon>Euroglyphus</taxon>
    </lineage>
</organism>
<protein>
    <recommendedName>
        <fullName evidence="1">COMM domain-containing protein</fullName>
    </recommendedName>
</protein>
<dbReference type="OrthoDB" id="6510215at2759"/>
<feature type="domain" description="COMM" evidence="1">
    <location>
        <begin position="1"/>
        <end position="49"/>
    </location>
</feature>
<keyword evidence="3" id="KW-1185">Reference proteome</keyword>